<feature type="compositionally biased region" description="Polar residues" evidence="9">
    <location>
        <begin position="400"/>
        <end position="413"/>
    </location>
</feature>
<feature type="region of interest" description="Disordered" evidence="9">
    <location>
        <begin position="475"/>
        <end position="1029"/>
    </location>
</feature>
<feature type="compositionally biased region" description="Acidic residues" evidence="9">
    <location>
        <begin position="329"/>
        <end position="342"/>
    </location>
</feature>
<evidence type="ECO:0000256" key="6">
    <source>
        <dbReference type="ARBA" id="ARBA00065066"/>
    </source>
</evidence>
<keyword evidence="4" id="KW-0539">Nucleus</keyword>
<evidence type="ECO:0000256" key="8">
    <source>
        <dbReference type="PROSITE-ProRule" id="PRU00176"/>
    </source>
</evidence>
<dbReference type="InterPro" id="IPR034138">
    <property type="entry name" value="NOP8_RRM"/>
</dbReference>
<feature type="compositionally biased region" description="Basic and acidic residues" evidence="9">
    <location>
        <begin position="573"/>
        <end position="582"/>
    </location>
</feature>
<feature type="compositionally biased region" description="Low complexity" evidence="9">
    <location>
        <begin position="766"/>
        <end position="777"/>
    </location>
</feature>
<dbReference type="PROSITE" id="PS50102">
    <property type="entry name" value="RRM"/>
    <property type="match status" value="1"/>
</dbReference>
<evidence type="ECO:0000256" key="9">
    <source>
        <dbReference type="SAM" id="MobiDB-lite"/>
    </source>
</evidence>
<dbReference type="GeneTree" id="ENSGT00390000004860"/>
<dbReference type="SUPFAM" id="SSF54928">
    <property type="entry name" value="RNA-binding domain, RBD"/>
    <property type="match status" value="1"/>
</dbReference>
<feature type="compositionally biased region" description="Basic residues" evidence="9">
    <location>
        <begin position="1213"/>
        <end position="1230"/>
    </location>
</feature>
<keyword evidence="12" id="KW-1185">Reference proteome</keyword>
<feature type="compositionally biased region" description="Acidic residues" evidence="9">
    <location>
        <begin position="428"/>
        <end position="455"/>
    </location>
</feature>
<feature type="compositionally biased region" description="Basic and acidic residues" evidence="9">
    <location>
        <begin position="778"/>
        <end position="787"/>
    </location>
</feature>
<keyword evidence="2" id="KW-0597">Phosphoprotein</keyword>
<dbReference type="OrthoDB" id="21643at2759"/>
<dbReference type="GO" id="GO:1902570">
    <property type="term" value="P:protein localization to nucleolus"/>
    <property type="evidence" value="ECO:0007669"/>
    <property type="project" value="TreeGrafter"/>
</dbReference>
<dbReference type="PANTHER" id="PTHR48029">
    <property type="entry name" value="NUCLEOLAR PROTEIN 8"/>
    <property type="match status" value="1"/>
</dbReference>
<evidence type="ECO:0000256" key="3">
    <source>
        <dbReference type="ARBA" id="ARBA00022884"/>
    </source>
</evidence>
<feature type="compositionally biased region" description="Polar residues" evidence="9">
    <location>
        <begin position="229"/>
        <end position="247"/>
    </location>
</feature>
<dbReference type="CDD" id="cd12226">
    <property type="entry name" value="RRM_NOL8"/>
    <property type="match status" value="1"/>
</dbReference>
<feature type="region of interest" description="Disordered" evidence="9">
    <location>
        <begin position="1211"/>
        <end position="1230"/>
    </location>
</feature>
<dbReference type="Pfam" id="PF00076">
    <property type="entry name" value="RRM_1"/>
    <property type="match status" value="1"/>
</dbReference>
<dbReference type="Ensembl" id="ENSDLAT00005060535.2">
    <property type="protein sequence ID" value="ENSDLAP00005057066.2"/>
    <property type="gene ID" value="ENSDLAG00005024210.2"/>
</dbReference>
<feature type="compositionally biased region" description="Acidic residues" evidence="9">
    <location>
        <begin position="385"/>
        <end position="395"/>
    </location>
</feature>
<organism evidence="11 12">
    <name type="scientific">Dicentrarchus labrax</name>
    <name type="common">European seabass</name>
    <name type="synonym">Morone labrax</name>
    <dbReference type="NCBI Taxonomy" id="13489"/>
    <lineage>
        <taxon>Eukaryota</taxon>
        <taxon>Metazoa</taxon>
        <taxon>Chordata</taxon>
        <taxon>Craniata</taxon>
        <taxon>Vertebrata</taxon>
        <taxon>Euteleostomi</taxon>
        <taxon>Actinopterygii</taxon>
        <taxon>Neopterygii</taxon>
        <taxon>Teleostei</taxon>
        <taxon>Neoteleostei</taxon>
        <taxon>Acanthomorphata</taxon>
        <taxon>Eupercaria</taxon>
        <taxon>Moronidae</taxon>
        <taxon>Dicentrarchus</taxon>
    </lineage>
</organism>
<sequence length="1230" mass="138991">MRRLYIGGLSHTVTQKDLKDRFGKFGDVEDVELRTRRDEEGIPYKTFGYININISDADLKKCLTVLNKSKWKGGTLQIETAKESFLHRLAEERQEAEEQRLQQPAAEDTRQKMLDSLSGAGVENFTMKAAVPGTEIPGHKDWVVSKFGRVLPVMQLRCKKGSKARTLKYDPSKYSHNIRKLDRTAAADEPTPVTQLTWEVPGGDDDISKKRRGEFPPFEPSRPKKSRTDTVNSQNDLGRTRLKQTVVSVDHTEAHQFTNGNERPTNHRPAQRRRADSDIDSDEEICRIVASQNTSHAALGQEEDEDNLEVVGLDYLVKSGRSRQHQKDDEEENDYDSADTDELLASKKPPPPPRERLTPPTAEHQSGNDTDRKRKRKTKTKSKAEEEEEDSEDEEHLTSRKPSSTLPRGSQSQSKKKTALPVEKSDSESDSDEDDDGDEDEEELESADSSSDSDYDAMFSNVTRLEISLADLQKLAEESQQASTTEEETKLTSALAERPTPKKGTTPEEILAALMEDDSSEDEQKKKKKKKKRKVVTSTLPAFQGTRAVNEGLETEESQRSRKEEEEEEEEGSEVKKQKLDSEAPQLNHKATDSKSSRTLSAQKHTEREETSESSEDEEDEEDDEEEEEEEDEEEGEEEGKKEAAVKNVAATAKVTVKAETDSSSSSADDDDDDEEEEEEEEEERMKPNQTVPTAKASAMALPSSSSSSTAKDAVKAAPRPAPHSESSSSESSSSEEEEEEEEEEEKRAPPRVPLGAKEEEERQRQANLRRLAAVQQRQKEAEEHKKLIQGALAKLDAPTAGAGKHIVFGSDDDEDDEEEQQTTSEVTTSKKTLFEDSQSEDEATGDKASANRNGTMKEKVRLKPSVPQLFNGSEEEEEEEDNEEEDGSRFDIRPQFEGRAGEKLMALQSRFGTDERFRLDSRFLEDDEDKEEESERKMSVTEDDETLEEERKKNLSILQSVLGSSQQTCSSKPASKAKTFRDVSALHYDPSREEHAAFETKTNEIKESKAARRKKREEAQKLPEVSKEIYYDVSGDLKAVFGQTKDDDTGGQEKANWDQEGEEEKAEEGGKDEEPTPLSSLLSADPGAEKEESSGFKFSFFEDDTETGSKETAEYKVESIQAPKVSWQQDPRFHDSSSEDEEEEEEEQEEDEEQSTIVATTEEETPSKPALFFFYPEDSRLTEGPRLFCRSSQLEEQREEWEERRSALRQEYRKKHKDARRKLKSSQKS</sequence>
<evidence type="ECO:0000256" key="4">
    <source>
        <dbReference type="ARBA" id="ARBA00023242"/>
    </source>
</evidence>
<dbReference type="AlphaFoldDB" id="A0A8C4IFC1"/>
<dbReference type="OMA" id="RNIMKYD"/>
<feature type="compositionally biased region" description="Basic and acidic residues" evidence="9">
    <location>
        <begin position="1108"/>
        <end position="1118"/>
    </location>
</feature>
<dbReference type="PANTHER" id="PTHR48029:SF1">
    <property type="entry name" value="NUCLEOLAR PROTEIN 8"/>
    <property type="match status" value="1"/>
</dbReference>
<feature type="compositionally biased region" description="Basic residues" evidence="9">
    <location>
        <begin position="526"/>
        <end position="535"/>
    </location>
</feature>
<reference evidence="11" key="1">
    <citation type="submission" date="2025-08" db="UniProtKB">
        <authorList>
            <consortium name="Ensembl"/>
        </authorList>
    </citation>
    <scope>IDENTIFICATION</scope>
</reference>
<feature type="compositionally biased region" description="Low complexity" evidence="9">
    <location>
        <begin position="822"/>
        <end position="832"/>
    </location>
</feature>
<dbReference type="Proteomes" id="UP000694389">
    <property type="component" value="Unassembled WGS sequence"/>
</dbReference>
<feature type="compositionally biased region" description="Acidic residues" evidence="9">
    <location>
        <begin position="612"/>
        <end position="638"/>
    </location>
</feature>
<dbReference type="InterPro" id="IPR000504">
    <property type="entry name" value="RRM_dom"/>
</dbReference>
<dbReference type="GeneID" id="127372150"/>
<evidence type="ECO:0000256" key="7">
    <source>
        <dbReference type="ARBA" id="ARBA00068539"/>
    </source>
</evidence>
<feature type="compositionally biased region" description="Acidic residues" evidence="9">
    <location>
        <begin position="1139"/>
        <end position="1155"/>
    </location>
</feature>
<dbReference type="RefSeq" id="XP_051271550.1">
    <property type="nucleotide sequence ID" value="XM_051415590.1"/>
</dbReference>
<reference evidence="11" key="2">
    <citation type="submission" date="2025-09" db="UniProtKB">
        <authorList>
            <consortium name="Ensembl"/>
        </authorList>
    </citation>
    <scope>IDENTIFICATION</scope>
</reference>
<evidence type="ECO:0000256" key="5">
    <source>
        <dbReference type="ARBA" id="ARBA00054821"/>
    </source>
</evidence>
<name>A0A8C4IFC1_DICLA</name>
<dbReference type="GO" id="GO:0003723">
    <property type="term" value="F:RNA binding"/>
    <property type="evidence" value="ECO:0007669"/>
    <property type="project" value="UniProtKB-UniRule"/>
</dbReference>
<dbReference type="InterPro" id="IPR035979">
    <property type="entry name" value="RBD_domain_sf"/>
</dbReference>
<feature type="domain" description="RRM" evidence="10">
    <location>
        <begin position="2"/>
        <end position="83"/>
    </location>
</feature>
<feature type="compositionally biased region" description="Acidic residues" evidence="9">
    <location>
        <begin position="734"/>
        <end position="745"/>
    </location>
</feature>
<dbReference type="CTD" id="55035"/>
<feature type="compositionally biased region" description="Polar residues" evidence="9">
    <location>
        <begin position="957"/>
        <end position="974"/>
    </location>
</feature>
<feature type="compositionally biased region" description="Acidic residues" evidence="9">
    <location>
        <begin position="811"/>
        <end position="821"/>
    </location>
</feature>
<dbReference type="SMART" id="SM00360">
    <property type="entry name" value="RRM"/>
    <property type="match status" value="1"/>
</dbReference>
<gene>
    <name evidence="11" type="primary">nol8</name>
</gene>
<feature type="compositionally biased region" description="Acidic residues" evidence="9">
    <location>
        <begin position="874"/>
        <end position="887"/>
    </location>
</feature>
<feature type="region of interest" description="Disordered" evidence="9">
    <location>
        <begin position="319"/>
        <end position="458"/>
    </location>
</feature>
<evidence type="ECO:0000256" key="1">
    <source>
        <dbReference type="ARBA" id="ARBA00004604"/>
    </source>
</evidence>
<evidence type="ECO:0000313" key="11">
    <source>
        <dbReference type="Ensembl" id="ENSDLAP00005057066.2"/>
    </source>
</evidence>
<comment type="subcellular location">
    <subcellularLocation>
        <location evidence="1">Nucleus</location>
        <location evidence="1">Nucleolus</location>
    </subcellularLocation>
</comment>
<keyword evidence="3 8" id="KW-0694">RNA-binding</keyword>
<feature type="compositionally biased region" description="Basic and acidic residues" evidence="9">
    <location>
        <begin position="888"/>
        <end position="903"/>
    </location>
</feature>
<evidence type="ECO:0000313" key="12">
    <source>
        <dbReference type="Proteomes" id="UP000694389"/>
    </source>
</evidence>
<evidence type="ECO:0000256" key="2">
    <source>
        <dbReference type="ARBA" id="ARBA00022553"/>
    </source>
</evidence>
<comment type="function">
    <text evidence="5">Plays an essential role in the survival of diffuse-type gastric cancer cells. Acts as a nucleolar anchoring protein for DDX47. May be involved in regulation of gene expression at the post-transcriptional level or in ribosome biogenesis in cancer cells.</text>
</comment>
<feature type="region of interest" description="Disordered" evidence="9">
    <location>
        <begin position="183"/>
        <end position="281"/>
    </location>
</feature>
<proteinExistence type="predicted"/>
<protein>
    <recommendedName>
        <fullName evidence="7">Nucleolar protein 8</fullName>
    </recommendedName>
</protein>
<evidence type="ECO:0000259" key="10">
    <source>
        <dbReference type="PROSITE" id="PS50102"/>
    </source>
</evidence>
<comment type="subunit">
    <text evidence="6">Interacts with the GTP form of RRAGA, RRAGC and RRAGD. Interacts with NIP7. Interacts with DDX18; the interaction is RNA-dependent. Interacts with DDX47; the interaction is RNA-dependent.</text>
</comment>
<feature type="compositionally biased region" description="Basic and acidic residues" evidence="9">
    <location>
        <begin position="913"/>
        <end position="925"/>
    </location>
</feature>
<feature type="compositionally biased region" description="Low complexity" evidence="9">
    <location>
        <begin position="695"/>
        <end position="718"/>
    </location>
</feature>
<dbReference type="GO" id="GO:0005730">
    <property type="term" value="C:nucleolus"/>
    <property type="evidence" value="ECO:0007669"/>
    <property type="project" value="UniProtKB-SubCell"/>
</dbReference>
<feature type="compositionally biased region" description="Low complexity" evidence="9">
    <location>
        <begin position="646"/>
        <end position="667"/>
    </location>
</feature>
<dbReference type="Gene3D" id="3.30.70.330">
    <property type="match status" value="1"/>
</dbReference>
<feature type="compositionally biased region" description="Acidic residues" evidence="9">
    <location>
        <begin position="668"/>
        <end position="683"/>
    </location>
</feature>
<feature type="region of interest" description="Disordered" evidence="9">
    <location>
        <begin position="1042"/>
        <end position="1170"/>
    </location>
</feature>
<dbReference type="InterPro" id="IPR012677">
    <property type="entry name" value="Nucleotide-bd_a/b_plait_sf"/>
</dbReference>
<dbReference type="FunFam" id="3.30.70.330:FF:000346">
    <property type="entry name" value="Nucleolar protein 8"/>
    <property type="match status" value="1"/>
</dbReference>
<feature type="compositionally biased region" description="Basic and acidic residues" evidence="9">
    <location>
        <begin position="990"/>
        <end position="1029"/>
    </location>
</feature>
<accession>A0A8C4IFC1</accession>